<evidence type="ECO:0000259" key="3">
    <source>
        <dbReference type="PROSITE" id="PS51186"/>
    </source>
</evidence>
<evidence type="ECO:0000256" key="2">
    <source>
        <dbReference type="ARBA" id="ARBA00023315"/>
    </source>
</evidence>
<protein>
    <submittedName>
        <fullName evidence="4">Acetyltransferase</fullName>
    </submittedName>
</protein>
<proteinExistence type="predicted"/>
<dbReference type="PANTHER" id="PTHR43877">
    <property type="entry name" value="AMINOALKYLPHOSPHONATE N-ACETYLTRANSFERASE-RELATED-RELATED"/>
    <property type="match status" value="1"/>
</dbReference>
<evidence type="ECO:0000256" key="1">
    <source>
        <dbReference type="ARBA" id="ARBA00022679"/>
    </source>
</evidence>
<reference evidence="4 6" key="1">
    <citation type="submission" date="2016-06" db="EMBL/GenBank/DDBJ databases">
        <authorList>
            <person name="Kjaerup R.B."/>
            <person name="Dalgaard T.S."/>
            <person name="Juul-Madsen H.R."/>
        </authorList>
    </citation>
    <scope>NUCLEOTIDE SEQUENCE [LARGE SCALE GENOMIC DNA]</scope>
    <source>
        <strain evidence="4">Orrdi1</strain>
    </source>
</reference>
<dbReference type="Proteomes" id="UP000078558">
    <property type="component" value="Chromosome I"/>
</dbReference>
<dbReference type="OrthoDB" id="1821130at2"/>
<dbReference type="GO" id="GO:0016747">
    <property type="term" value="F:acyltransferase activity, transferring groups other than amino-acyl groups"/>
    <property type="evidence" value="ECO:0007669"/>
    <property type="project" value="InterPro"/>
</dbReference>
<dbReference type="Gene3D" id="3.40.630.30">
    <property type="match status" value="1"/>
</dbReference>
<accession>A0A1C3K031</accession>
<dbReference type="SUPFAM" id="SSF55729">
    <property type="entry name" value="Acyl-CoA N-acyltransferases (Nat)"/>
    <property type="match status" value="1"/>
</dbReference>
<evidence type="ECO:0000313" key="6">
    <source>
        <dbReference type="Proteomes" id="UP000078558"/>
    </source>
</evidence>
<dbReference type="STRING" id="1851544.ODI_02829"/>
<keyword evidence="6" id="KW-1185">Reference proteome</keyword>
<dbReference type="EMBL" id="FLRC01000011">
    <property type="protein sequence ID" value="SBT24758.1"/>
    <property type="molecule type" value="Genomic_DNA"/>
</dbReference>
<dbReference type="EMBL" id="LT907988">
    <property type="protein sequence ID" value="SOE50510.1"/>
    <property type="molecule type" value="Genomic_DNA"/>
</dbReference>
<gene>
    <name evidence="4" type="ORF">ODI_02829</name>
    <name evidence="5" type="ORF">ODI_R2755</name>
</gene>
<evidence type="ECO:0000313" key="5">
    <source>
        <dbReference type="EMBL" id="SOE50510.1"/>
    </source>
</evidence>
<dbReference type="InterPro" id="IPR050832">
    <property type="entry name" value="Bact_Acetyltransf"/>
</dbReference>
<dbReference type="InterPro" id="IPR016181">
    <property type="entry name" value="Acyl_CoA_acyltransferase"/>
</dbReference>
<name>A0A1C3K031_9BURK</name>
<keyword evidence="1 4" id="KW-0808">Transferase</keyword>
<keyword evidence="2" id="KW-0012">Acyltransferase</keyword>
<dbReference type="KEGG" id="odi:ODI_R2755"/>
<organism evidence="4 6">
    <name type="scientific">Orrella dioscoreae</name>
    <dbReference type="NCBI Taxonomy" id="1851544"/>
    <lineage>
        <taxon>Bacteria</taxon>
        <taxon>Pseudomonadati</taxon>
        <taxon>Pseudomonadota</taxon>
        <taxon>Betaproteobacteria</taxon>
        <taxon>Burkholderiales</taxon>
        <taxon>Alcaligenaceae</taxon>
        <taxon>Orrella</taxon>
    </lineage>
</organism>
<reference evidence="5 6" key="2">
    <citation type="submission" date="2017-08" db="EMBL/GenBank/DDBJ databases">
        <authorList>
            <person name="de Groot N.N."/>
        </authorList>
    </citation>
    <scope>NUCLEOTIDE SEQUENCE [LARGE SCALE GENOMIC DNA]</scope>
    <source>
        <strain evidence="5">Orrdi1</strain>
    </source>
</reference>
<dbReference type="PROSITE" id="PS51186">
    <property type="entry name" value="GNAT"/>
    <property type="match status" value="1"/>
</dbReference>
<dbReference type="AlphaFoldDB" id="A0A1C3K031"/>
<dbReference type="CDD" id="cd04301">
    <property type="entry name" value="NAT_SF"/>
    <property type="match status" value="1"/>
</dbReference>
<sequence>MMQVRDMTMADHCAVMALWREVPGLTLRDADGPEAVARYLARNPGLSAVAVLDGSLVGCILCGHDGRRGYLQHLAVHPDHRRQGIAKALIQRCLARLQEVGIYKSHVDVLVDNAAGMQYWEGLGWQRRSDILRYSFVSGGGENA</sequence>
<dbReference type="Pfam" id="PF00583">
    <property type="entry name" value="Acetyltransf_1"/>
    <property type="match status" value="1"/>
</dbReference>
<dbReference type="InterPro" id="IPR000182">
    <property type="entry name" value="GNAT_dom"/>
</dbReference>
<feature type="domain" description="N-acetyltransferase" evidence="3">
    <location>
        <begin position="2"/>
        <end position="144"/>
    </location>
</feature>
<evidence type="ECO:0000313" key="4">
    <source>
        <dbReference type="EMBL" id="SBT24758.1"/>
    </source>
</evidence>